<dbReference type="PANTHER" id="PTHR33026">
    <property type="entry name" value="OS06G0360600 PROTEIN"/>
    <property type="match status" value="1"/>
</dbReference>
<comment type="caution">
    <text evidence="2">The sequence shown here is derived from an EMBL/GenBank/DDBJ whole genome shotgun (WGS) entry which is preliminary data.</text>
</comment>
<feature type="region of interest" description="Disordered" evidence="1">
    <location>
        <begin position="1"/>
        <end position="34"/>
    </location>
</feature>
<dbReference type="EMBL" id="PQIB02000002">
    <property type="protein sequence ID" value="RLN33077.1"/>
    <property type="molecule type" value="Genomic_DNA"/>
</dbReference>
<accession>A0A3L6T6J9</accession>
<evidence type="ECO:0000256" key="1">
    <source>
        <dbReference type="SAM" id="MobiDB-lite"/>
    </source>
</evidence>
<sequence length="136" mass="15605">MPRKSTAGRGKKRGSEGTDESSPPAKVARTAAEGEWRASTIRERDLLRLVAEWVLQEEGVVEWWTTGSDLSPCENTECWLKKLMEEEHCDIPELMKRIKALKDKGVTGESVAYLFIEWRIQPLQQRMHLGFEYQGL</sequence>
<dbReference type="PANTHER" id="PTHR33026:SF7">
    <property type="entry name" value="OS03G0100275 PROTEIN"/>
    <property type="match status" value="1"/>
</dbReference>
<gene>
    <name evidence="2" type="ORF">C2845_PM03G31260</name>
</gene>
<name>A0A3L6T6J9_PANMI</name>
<keyword evidence="3" id="KW-1185">Reference proteome</keyword>
<evidence type="ECO:0000313" key="2">
    <source>
        <dbReference type="EMBL" id="RLN33077.1"/>
    </source>
</evidence>
<proteinExistence type="predicted"/>
<protein>
    <submittedName>
        <fullName evidence="2">Gypsy-type retrotransposon RIRE2 protein</fullName>
    </submittedName>
</protein>
<dbReference type="Proteomes" id="UP000275267">
    <property type="component" value="Unassembled WGS sequence"/>
</dbReference>
<reference evidence="3" key="1">
    <citation type="journal article" date="2019" name="Nat. Commun.">
        <title>The genome of broomcorn millet.</title>
        <authorList>
            <person name="Zou C."/>
            <person name="Miki D."/>
            <person name="Li D."/>
            <person name="Tang Q."/>
            <person name="Xiao L."/>
            <person name="Rajput S."/>
            <person name="Deng P."/>
            <person name="Jia W."/>
            <person name="Huang R."/>
            <person name="Zhang M."/>
            <person name="Sun Y."/>
            <person name="Hu J."/>
            <person name="Fu X."/>
            <person name="Schnable P.S."/>
            <person name="Li F."/>
            <person name="Zhang H."/>
            <person name="Feng B."/>
            <person name="Zhu X."/>
            <person name="Liu R."/>
            <person name="Schnable J.C."/>
            <person name="Zhu J.-K."/>
            <person name="Zhang H."/>
        </authorList>
    </citation>
    <scope>NUCLEOTIDE SEQUENCE [LARGE SCALE GENOMIC DNA]</scope>
</reference>
<dbReference type="AlphaFoldDB" id="A0A3L6T6J9"/>
<evidence type="ECO:0000313" key="3">
    <source>
        <dbReference type="Proteomes" id="UP000275267"/>
    </source>
</evidence>
<organism evidence="2 3">
    <name type="scientific">Panicum miliaceum</name>
    <name type="common">Proso millet</name>
    <name type="synonym">Broomcorn millet</name>
    <dbReference type="NCBI Taxonomy" id="4540"/>
    <lineage>
        <taxon>Eukaryota</taxon>
        <taxon>Viridiplantae</taxon>
        <taxon>Streptophyta</taxon>
        <taxon>Embryophyta</taxon>
        <taxon>Tracheophyta</taxon>
        <taxon>Spermatophyta</taxon>
        <taxon>Magnoliopsida</taxon>
        <taxon>Liliopsida</taxon>
        <taxon>Poales</taxon>
        <taxon>Poaceae</taxon>
        <taxon>PACMAD clade</taxon>
        <taxon>Panicoideae</taxon>
        <taxon>Panicodae</taxon>
        <taxon>Paniceae</taxon>
        <taxon>Panicinae</taxon>
        <taxon>Panicum</taxon>
        <taxon>Panicum sect. Panicum</taxon>
    </lineage>
</organism>